<dbReference type="GO" id="GO:0050821">
    <property type="term" value="P:protein stabilization"/>
    <property type="evidence" value="ECO:0007669"/>
    <property type="project" value="TreeGrafter"/>
</dbReference>
<dbReference type="Gene3D" id="1.20.58.890">
    <property type="match status" value="1"/>
</dbReference>
<dbReference type="GO" id="GO:0000774">
    <property type="term" value="F:adenyl-nucleotide exchange factor activity"/>
    <property type="evidence" value="ECO:0007669"/>
    <property type="project" value="InterPro"/>
</dbReference>
<dbReference type="PANTHER" id="PTHR12334">
    <property type="entry name" value="BAG FAMILY MOLECULAR CHAPERONE REGULATOR 2"/>
    <property type="match status" value="1"/>
</dbReference>
<dbReference type="Proteomes" id="UP000887540">
    <property type="component" value="Unplaced"/>
</dbReference>
<keyword evidence="1" id="KW-1185">Reference proteome</keyword>
<evidence type="ECO:0000313" key="1">
    <source>
        <dbReference type="Proteomes" id="UP000887540"/>
    </source>
</evidence>
<name>A0A914CHM9_9BILA</name>
<dbReference type="InterPro" id="IPR037689">
    <property type="entry name" value="BAG2"/>
</dbReference>
<protein>
    <submittedName>
        <fullName evidence="2">BAG family molecular chaperone regulator 2</fullName>
    </submittedName>
</protein>
<evidence type="ECO:0000313" key="2">
    <source>
        <dbReference type="WBParaSite" id="ACRNAN_scaffold10477.g8117.t2"/>
    </source>
</evidence>
<organism evidence="1 2">
    <name type="scientific">Acrobeloides nanus</name>
    <dbReference type="NCBI Taxonomy" id="290746"/>
    <lineage>
        <taxon>Eukaryota</taxon>
        <taxon>Metazoa</taxon>
        <taxon>Ecdysozoa</taxon>
        <taxon>Nematoda</taxon>
        <taxon>Chromadorea</taxon>
        <taxon>Rhabditida</taxon>
        <taxon>Tylenchina</taxon>
        <taxon>Cephalobomorpha</taxon>
        <taxon>Cephaloboidea</taxon>
        <taxon>Cephalobidae</taxon>
        <taxon>Acrobeloides</taxon>
    </lineage>
</organism>
<dbReference type="GO" id="GO:0051087">
    <property type="term" value="F:protein-folding chaperone binding"/>
    <property type="evidence" value="ECO:0007669"/>
    <property type="project" value="InterPro"/>
</dbReference>
<dbReference type="PANTHER" id="PTHR12334:SF6">
    <property type="entry name" value="BAG FAMILY MOLECULAR CHAPERONE REGULATOR 2"/>
    <property type="match status" value="1"/>
</dbReference>
<reference evidence="2" key="1">
    <citation type="submission" date="2022-11" db="UniProtKB">
        <authorList>
            <consortium name="WormBaseParasite"/>
        </authorList>
    </citation>
    <scope>IDENTIFICATION</scope>
</reference>
<accession>A0A914CHM9</accession>
<proteinExistence type="predicted"/>
<dbReference type="WBParaSite" id="ACRNAN_scaffold10477.g8117.t2">
    <property type="protein sequence ID" value="ACRNAN_scaffold10477.g8117.t2"/>
    <property type="gene ID" value="ACRNAN_scaffold10477.g8117"/>
</dbReference>
<sequence>LLINADRILNRCKAVDVVVSTPRNEHQAKALEEVNILLQGVISKMQEDLNNSKECFQTVKRYLNACSPDQPDGPIDQKFQAKIIECTADDQKKIRRKLAQIITQIERAEQIGPTLLNLSVRMVGFFIHCTMELNFFEPSRGTDLI</sequence>
<dbReference type="AlphaFoldDB" id="A0A914CHM9"/>